<reference evidence="1" key="1">
    <citation type="journal article" date="2015" name="Nature">
        <title>Complex archaea that bridge the gap between prokaryotes and eukaryotes.</title>
        <authorList>
            <person name="Spang A."/>
            <person name="Saw J.H."/>
            <person name="Jorgensen S.L."/>
            <person name="Zaremba-Niedzwiedzka K."/>
            <person name="Martijn J."/>
            <person name="Lind A.E."/>
            <person name="van Eijk R."/>
            <person name="Schleper C."/>
            <person name="Guy L."/>
            <person name="Ettema T.J."/>
        </authorList>
    </citation>
    <scope>NUCLEOTIDE SEQUENCE</scope>
</reference>
<protein>
    <submittedName>
        <fullName evidence="1">Uncharacterized protein</fullName>
    </submittedName>
</protein>
<dbReference type="EMBL" id="LAZR01046265">
    <property type="protein sequence ID" value="KKK96937.1"/>
    <property type="molecule type" value="Genomic_DNA"/>
</dbReference>
<name>A0A0F8ZSU2_9ZZZZ</name>
<gene>
    <name evidence="1" type="ORF">LCGC14_2657750</name>
</gene>
<dbReference type="AlphaFoldDB" id="A0A0F8ZSU2"/>
<evidence type="ECO:0000313" key="1">
    <source>
        <dbReference type="EMBL" id="KKK96937.1"/>
    </source>
</evidence>
<proteinExistence type="predicted"/>
<accession>A0A0F8ZSU2</accession>
<sequence>MTDIPPMEFDWDGEHLTPLQPRRADRHYVVGESYWLAPYEARSARSHNHFFACLNEAWANLPEDMADQFPSPEHLRKKMLIKTGFRDERSVVCASKAEALRVAAFIDPLDGYAVVVVKESTVLHFTAKSQSQRAMGAKVFQESKEAVLGAVSKLIGVSTEALRANARQAA</sequence>
<organism evidence="1">
    <name type="scientific">marine sediment metagenome</name>
    <dbReference type="NCBI Taxonomy" id="412755"/>
    <lineage>
        <taxon>unclassified sequences</taxon>
        <taxon>metagenomes</taxon>
        <taxon>ecological metagenomes</taxon>
    </lineage>
</organism>
<comment type="caution">
    <text evidence="1">The sequence shown here is derived from an EMBL/GenBank/DDBJ whole genome shotgun (WGS) entry which is preliminary data.</text>
</comment>